<dbReference type="Gene3D" id="1.10.510.10">
    <property type="entry name" value="Transferase(Phosphotransferase) domain 1"/>
    <property type="match status" value="2"/>
</dbReference>
<reference evidence="3" key="1">
    <citation type="submission" date="2022-11" db="UniProtKB">
        <authorList>
            <consortium name="WormBaseParasite"/>
        </authorList>
    </citation>
    <scope>IDENTIFICATION</scope>
</reference>
<dbReference type="WBParaSite" id="nRc.2.0.1.t34949-RA">
    <property type="protein sequence ID" value="nRc.2.0.1.t34949-RA"/>
    <property type="gene ID" value="nRc.2.0.1.g34949"/>
</dbReference>
<dbReference type="AlphaFoldDB" id="A0A915K9A9"/>
<dbReference type="InterPro" id="IPR000719">
    <property type="entry name" value="Prot_kinase_dom"/>
</dbReference>
<dbReference type="GO" id="GO:0005524">
    <property type="term" value="F:ATP binding"/>
    <property type="evidence" value="ECO:0007669"/>
    <property type="project" value="InterPro"/>
</dbReference>
<dbReference type="SUPFAM" id="SSF56112">
    <property type="entry name" value="Protein kinase-like (PK-like)"/>
    <property type="match status" value="1"/>
</dbReference>
<dbReference type="GO" id="GO:0004672">
    <property type="term" value="F:protein kinase activity"/>
    <property type="evidence" value="ECO:0007669"/>
    <property type="project" value="InterPro"/>
</dbReference>
<proteinExistence type="predicted"/>
<protein>
    <submittedName>
        <fullName evidence="3">Protein kinase domain-containing protein</fullName>
    </submittedName>
</protein>
<dbReference type="InterPro" id="IPR050235">
    <property type="entry name" value="CK1_Ser-Thr_kinase"/>
</dbReference>
<evidence type="ECO:0000313" key="3">
    <source>
        <dbReference type="WBParaSite" id="nRc.2.0.1.t34949-RA"/>
    </source>
</evidence>
<dbReference type="PROSITE" id="PS50011">
    <property type="entry name" value="PROTEIN_KINASE_DOM"/>
    <property type="match status" value="1"/>
</dbReference>
<keyword evidence="2" id="KW-1185">Reference proteome</keyword>
<evidence type="ECO:0000259" key="1">
    <source>
        <dbReference type="PROSITE" id="PS50011"/>
    </source>
</evidence>
<name>A0A915K9A9_ROMCU</name>
<organism evidence="2 3">
    <name type="scientific">Romanomermis culicivorax</name>
    <name type="common">Nematode worm</name>
    <dbReference type="NCBI Taxonomy" id="13658"/>
    <lineage>
        <taxon>Eukaryota</taxon>
        <taxon>Metazoa</taxon>
        <taxon>Ecdysozoa</taxon>
        <taxon>Nematoda</taxon>
        <taxon>Enoplea</taxon>
        <taxon>Dorylaimia</taxon>
        <taxon>Mermithida</taxon>
        <taxon>Mermithoidea</taxon>
        <taxon>Mermithidae</taxon>
        <taxon>Romanomermis</taxon>
    </lineage>
</organism>
<dbReference type="InterPro" id="IPR011009">
    <property type="entry name" value="Kinase-like_dom_sf"/>
</dbReference>
<sequence length="205" mass="23955">MQHLGHNLSDLRRRCSLRPYRLSISSSFRVILECLKAVEGLHTLGYLHRDLKPSNFAISLKPDDDSIIYMLDYGLCRYYLTKEGAIRPPRSKLGFRGTVRLFELTTGRLPWKMYGDINIVYELKVKFSPEVLCKALPEGLGSFVEHVRSLKYEDRPSYKFLLNCLVCILMKIGAVLDYLYDWQVENCGQRFWHWEIPEMNSNDLP</sequence>
<accession>A0A915K9A9</accession>
<dbReference type="OMA" id="DWQVENC"/>
<evidence type="ECO:0000313" key="2">
    <source>
        <dbReference type="Proteomes" id="UP000887565"/>
    </source>
</evidence>
<dbReference type="Proteomes" id="UP000887565">
    <property type="component" value="Unplaced"/>
</dbReference>
<feature type="domain" description="Protein kinase" evidence="1">
    <location>
        <begin position="1"/>
        <end position="205"/>
    </location>
</feature>
<dbReference type="PANTHER" id="PTHR11909">
    <property type="entry name" value="CASEIN KINASE-RELATED"/>
    <property type="match status" value="1"/>
</dbReference>